<dbReference type="InterPro" id="IPR040676">
    <property type="entry name" value="DUF5641"/>
</dbReference>
<feature type="region of interest" description="Disordered" evidence="1">
    <location>
        <begin position="461"/>
        <end position="485"/>
    </location>
</feature>
<dbReference type="InterPro" id="IPR012337">
    <property type="entry name" value="RNaseH-like_sf"/>
</dbReference>
<dbReference type="InterPro" id="IPR036397">
    <property type="entry name" value="RNaseH_sf"/>
</dbReference>
<dbReference type="GO" id="GO:0003676">
    <property type="term" value="F:nucleic acid binding"/>
    <property type="evidence" value="ECO:0007669"/>
    <property type="project" value="InterPro"/>
</dbReference>
<feature type="compositionally biased region" description="Basic and acidic residues" evidence="1">
    <location>
        <begin position="234"/>
        <end position="249"/>
    </location>
</feature>
<feature type="domain" description="DUF5641" evidence="3">
    <location>
        <begin position="138"/>
        <end position="230"/>
    </location>
</feature>
<proteinExistence type="predicted"/>
<dbReference type="PANTHER" id="PTHR47331">
    <property type="entry name" value="PHD-TYPE DOMAIN-CONTAINING PROTEIN"/>
    <property type="match status" value="1"/>
</dbReference>
<dbReference type="WBParaSite" id="L893_g30012.t1">
    <property type="protein sequence ID" value="L893_g30012.t1"/>
    <property type="gene ID" value="L893_g30012"/>
</dbReference>
<keyword evidence="2" id="KW-1133">Transmembrane helix</keyword>
<dbReference type="Proteomes" id="UP000095287">
    <property type="component" value="Unplaced"/>
</dbReference>
<evidence type="ECO:0000259" key="3">
    <source>
        <dbReference type="Pfam" id="PF18701"/>
    </source>
</evidence>
<dbReference type="Gene3D" id="3.30.420.10">
    <property type="entry name" value="Ribonuclease H-like superfamily/Ribonuclease H"/>
    <property type="match status" value="1"/>
</dbReference>
<feature type="transmembrane region" description="Helical" evidence="2">
    <location>
        <begin position="406"/>
        <end position="430"/>
    </location>
</feature>
<name>A0A1I7ZUE2_9BILA</name>
<feature type="region of interest" description="Disordered" evidence="1">
    <location>
        <begin position="231"/>
        <end position="267"/>
    </location>
</feature>
<sequence>MTEENRISTFMANQEALWRKITPYSPWQGGFYERLIRGIKGSLYKAIGKKRLSYEDLGTLLIEIEATLNSRPMTYIEEKWETKPILRPIDFLQNDITVAYPLENHSSQEADDDYFPPSDAAILRTRMQTWEALKSSIEANERFWKIWREDYLTQLREHHKKRMDSHRSATNPKIGDVVLLVDNNQPRNQWDIGRITKIAPSHDDEIREVIVKKAGYGDEFRRPVNLLVPLEVTDDPKEHDDKEKPKDPKPPAAATSQKKPTENQRILRPKKKVNYADAFPIIDSPSVPFRKPTSYWNFLFLLTTLLTCFGSTKAVDTFAAVHCIKGGLRLTTVNVEEYEICTGTYCSLRSKPTTEEVYWVPPEVSITRYPVTFKAKLKNRIVTSETTCEAEPFCENIRCTFCTSLIFNPTAVAVLALIIYASTVVTYLALKIVRTRSMDEENKITTFMANHEISWRKITPYSPWQGGDSSEGSSTPSTRPLGERG</sequence>
<dbReference type="PANTHER" id="PTHR47331:SF2">
    <property type="match status" value="1"/>
</dbReference>
<protein>
    <submittedName>
        <fullName evidence="5">DUF5641 domain-containing protein</fullName>
    </submittedName>
</protein>
<dbReference type="Pfam" id="PF18701">
    <property type="entry name" value="DUF5641"/>
    <property type="match status" value="1"/>
</dbReference>
<evidence type="ECO:0000313" key="5">
    <source>
        <dbReference type="WBParaSite" id="L893_g30012.t1"/>
    </source>
</evidence>
<accession>A0A1I7ZUE2</accession>
<organism evidence="4 5">
    <name type="scientific">Steinernema glaseri</name>
    <dbReference type="NCBI Taxonomy" id="37863"/>
    <lineage>
        <taxon>Eukaryota</taxon>
        <taxon>Metazoa</taxon>
        <taxon>Ecdysozoa</taxon>
        <taxon>Nematoda</taxon>
        <taxon>Chromadorea</taxon>
        <taxon>Rhabditida</taxon>
        <taxon>Tylenchina</taxon>
        <taxon>Panagrolaimomorpha</taxon>
        <taxon>Strongyloidoidea</taxon>
        <taxon>Steinernematidae</taxon>
        <taxon>Steinernema</taxon>
    </lineage>
</organism>
<feature type="compositionally biased region" description="Polar residues" evidence="1">
    <location>
        <begin position="467"/>
        <end position="478"/>
    </location>
</feature>
<evidence type="ECO:0000256" key="1">
    <source>
        <dbReference type="SAM" id="MobiDB-lite"/>
    </source>
</evidence>
<reference evidence="5" key="1">
    <citation type="submission" date="2016-11" db="UniProtKB">
        <authorList>
            <consortium name="WormBaseParasite"/>
        </authorList>
    </citation>
    <scope>IDENTIFICATION</scope>
</reference>
<keyword evidence="2" id="KW-0472">Membrane</keyword>
<evidence type="ECO:0000256" key="2">
    <source>
        <dbReference type="SAM" id="Phobius"/>
    </source>
</evidence>
<keyword evidence="2" id="KW-0812">Transmembrane</keyword>
<keyword evidence="4" id="KW-1185">Reference proteome</keyword>
<dbReference type="SUPFAM" id="SSF53098">
    <property type="entry name" value="Ribonuclease H-like"/>
    <property type="match status" value="1"/>
</dbReference>
<evidence type="ECO:0000313" key="4">
    <source>
        <dbReference type="Proteomes" id="UP000095287"/>
    </source>
</evidence>
<dbReference type="AlphaFoldDB" id="A0A1I7ZUE2"/>